<accession>A0AB38ZMC0</accession>
<dbReference type="GO" id="GO:0050797">
    <property type="term" value="F:thymidylate synthase (FAD) activity"/>
    <property type="evidence" value="ECO:0007669"/>
    <property type="project" value="InterPro"/>
</dbReference>
<dbReference type="Gene3D" id="3.30.1360.170">
    <property type="match status" value="1"/>
</dbReference>
<organism evidence="1">
    <name type="scientific">Mantoniella tinhauana virus 1</name>
    <dbReference type="NCBI Taxonomy" id="3111543"/>
    <lineage>
        <taxon>Viruses</taxon>
    </lineage>
</organism>
<dbReference type="Pfam" id="PF02511">
    <property type="entry name" value="Thy1"/>
    <property type="match status" value="1"/>
</dbReference>
<sequence length="264" mass="30599">MRKEVLDHGFVELVEHMPVENLDKAIVDGARVSYQTGTKTTRGDRGLIRYLLRHAHTSPFELVSFKFRIKAPIYIARQWLRHRTASVNEMSARYSIVDEEYYEPTEFRGQSEVNHQGSEGVVDVGEELTDIVSQQYKNAFSVYQKLLEKGVCREQARGVLPQSTYTSFVWKMDLHNLMHFLQLRMDHHAQKEIRDYATAIYELIQPLVPLTMEAFMDFRVNAMHLTGPEVEAIANGVKIESPGELREFQEKVKRLKINVDTIQN</sequence>
<dbReference type="GO" id="GO:0070402">
    <property type="term" value="F:NADPH binding"/>
    <property type="evidence" value="ECO:0007669"/>
    <property type="project" value="TreeGrafter"/>
</dbReference>
<dbReference type="GO" id="GO:0006231">
    <property type="term" value="P:dTMP biosynthetic process"/>
    <property type="evidence" value="ECO:0007669"/>
    <property type="project" value="InterPro"/>
</dbReference>
<evidence type="ECO:0000313" key="1">
    <source>
        <dbReference type="EMBL" id="XAO13534.1"/>
    </source>
</evidence>
<reference evidence="1" key="1">
    <citation type="submission" date="2024-01" db="EMBL/GenBank/DDBJ databases">
        <title>Genomic and biogeographic characterisation of Mantoniella tinhauana virus 1, the first discovered Mantoniella-infecting prasinovirus.</title>
        <authorList>
            <person name="Rey Redondo E."/>
            <person name="Yung C.C.M."/>
        </authorList>
    </citation>
    <scope>NUCLEOTIDE SEQUENCE</scope>
    <source>
        <strain evidence="1">Lau Fau Shan</strain>
    </source>
</reference>
<dbReference type="PROSITE" id="PS51331">
    <property type="entry name" value="THYX"/>
    <property type="match status" value="1"/>
</dbReference>
<dbReference type="InterPro" id="IPR036098">
    <property type="entry name" value="Thymidylate_synthase_ThyX_sf"/>
</dbReference>
<dbReference type="NCBIfam" id="TIGR02170">
    <property type="entry name" value="thyX"/>
    <property type="match status" value="1"/>
</dbReference>
<dbReference type="CDD" id="cd20175">
    <property type="entry name" value="ThyX"/>
    <property type="match status" value="1"/>
</dbReference>
<dbReference type="SUPFAM" id="SSF69796">
    <property type="entry name" value="Thymidylate synthase-complementing protein Thy1"/>
    <property type="match status" value="1"/>
</dbReference>
<dbReference type="InterPro" id="IPR003669">
    <property type="entry name" value="Thymidylate_synthase_ThyX"/>
</dbReference>
<proteinExistence type="inferred from homology"/>
<protein>
    <submittedName>
        <fullName evidence="1">Flavin-dependent thymidylate synthase</fullName>
    </submittedName>
</protein>
<dbReference type="GO" id="GO:0004799">
    <property type="term" value="F:thymidylate synthase activity"/>
    <property type="evidence" value="ECO:0007669"/>
    <property type="project" value="TreeGrafter"/>
</dbReference>
<dbReference type="GO" id="GO:0050660">
    <property type="term" value="F:flavin adenine dinucleotide binding"/>
    <property type="evidence" value="ECO:0007669"/>
    <property type="project" value="InterPro"/>
</dbReference>
<dbReference type="PANTHER" id="PTHR34934">
    <property type="entry name" value="FLAVIN-DEPENDENT THYMIDYLATE SYNTHASE"/>
    <property type="match status" value="1"/>
</dbReference>
<dbReference type="PANTHER" id="PTHR34934:SF1">
    <property type="entry name" value="FLAVIN-DEPENDENT THYMIDYLATE SYNTHASE"/>
    <property type="match status" value="1"/>
</dbReference>
<dbReference type="HAMAP" id="MF_01408">
    <property type="entry name" value="ThyX"/>
    <property type="match status" value="1"/>
</dbReference>
<name>A0AB38ZMC0_9VIRU</name>
<dbReference type="EMBL" id="PP130629">
    <property type="protein sequence ID" value="XAO13534.1"/>
    <property type="molecule type" value="Genomic_DNA"/>
</dbReference>